<dbReference type="PANTHER" id="PTHR33595">
    <property type="entry name" value="VON WILLEBRAND FACTOR A DOMAIN PROTEIN"/>
    <property type="match status" value="1"/>
</dbReference>
<dbReference type="AlphaFoldDB" id="A0A087GWA7"/>
<dbReference type="EMBL" id="CM002873">
    <property type="protein sequence ID" value="KFK34159.1"/>
    <property type="molecule type" value="Genomic_DNA"/>
</dbReference>
<dbReference type="eggNOG" id="ENOG502RNZZ">
    <property type="taxonomic scope" value="Eukaryota"/>
</dbReference>
<dbReference type="InterPro" id="IPR057710">
    <property type="entry name" value="DUF7950"/>
</dbReference>
<dbReference type="GO" id="GO:2000143">
    <property type="term" value="P:negative regulation of DNA-templated transcription initiation"/>
    <property type="evidence" value="ECO:0007669"/>
    <property type="project" value="EnsemblPlants"/>
</dbReference>
<proteinExistence type="predicted"/>
<gene>
    <name evidence="3" type="ordered locus">AALP_Aa5g108100</name>
</gene>
<sequence length="300" mass="33161">MDGRGGCCIARYTIGSRPYDYDLSKADRIMLRFRPIAPKPTSDGGGGGGVKPVSSGDSGSSDVSVRSGRGKRKCKRNKENGGNTNTKRCTRRRRSEKSVVHGRATAVTLSLLPETPDQGDLKASVEKKKQQGPFWLSFSDGGGGGMFTPAYKTTEVERRRKVVISSCMTVERVTDAWIDGYGLGKSDQERKMNLVRDTCPCFISDGSGRVTWTNDAYRKMARDNLPVEGVPESGDSFHVIVRLVMKERPMLTYPAFTCRVKLQYTCQDRERGSVTVPCDVWRMDCGGFAWRLDVKAALCL</sequence>
<organism evidence="3 4">
    <name type="scientific">Arabis alpina</name>
    <name type="common">Alpine rock-cress</name>
    <dbReference type="NCBI Taxonomy" id="50452"/>
    <lineage>
        <taxon>Eukaryota</taxon>
        <taxon>Viridiplantae</taxon>
        <taxon>Streptophyta</taxon>
        <taxon>Embryophyta</taxon>
        <taxon>Tracheophyta</taxon>
        <taxon>Spermatophyta</taxon>
        <taxon>Magnoliopsida</taxon>
        <taxon>eudicotyledons</taxon>
        <taxon>Gunneridae</taxon>
        <taxon>Pentapetalae</taxon>
        <taxon>rosids</taxon>
        <taxon>malvids</taxon>
        <taxon>Brassicales</taxon>
        <taxon>Brassicaceae</taxon>
        <taxon>Arabideae</taxon>
        <taxon>Arabis</taxon>
    </lineage>
</organism>
<protein>
    <recommendedName>
        <fullName evidence="2">DUF7950 domain-containing protein</fullName>
    </recommendedName>
</protein>
<dbReference type="Gramene" id="KFK34159">
    <property type="protein sequence ID" value="KFK34159"/>
    <property type="gene ID" value="AALP_AA5G108100"/>
</dbReference>
<dbReference type="OrthoDB" id="1898295at2759"/>
<evidence type="ECO:0000313" key="4">
    <source>
        <dbReference type="Proteomes" id="UP000029120"/>
    </source>
</evidence>
<feature type="domain" description="DUF7950" evidence="2">
    <location>
        <begin position="165"/>
        <end position="299"/>
    </location>
</feature>
<dbReference type="GO" id="GO:0048838">
    <property type="term" value="P:release of seed from dormancy"/>
    <property type="evidence" value="ECO:0007669"/>
    <property type="project" value="EnsemblPlants"/>
</dbReference>
<evidence type="ECO:0000313" key="3">
    <source>
        <dbReference type="EMBL" id="KFK34159.1"/>
    </source>
</evidence>
<name>A0A087GWA7_ARAAL</name>
<dbReference type="Pfam" id="PF25821">
    <property type="entry name" value="DUF7950"/>
    <property type="match status" value="1"/>
</dbReference>
<dbReference type="GO" id="GO:0005634">
    <property type="term" value="C:nucleus"/>
    <property type="evidence" value="ECO:0007669"/>
    <property type="project" value="EnsemblPlants"/>
</dbReference>
<dbReference type="PANTHER" id="PTHR33595:SF13">
    <property type="entry name" value="(RAPE) HYPOTHETICAL PROTEIN"/>
    <property type="match status" value="1"/>
</dbReference>
<feature type="region of interest" description="Disordered" evidence="1">
    <location>
        <begin position="36"/>
        <end position="102"/>
    </location>
</feature>
<dbReference type="OMA" id="GGNAKRC"/>
<keyword evidence="4" id="KW-1185">Reference proteome</keyword>
<evidence type="ECO:0000259" key="2">
    <source>
        <dbReference type="Pfam" id="PF25821"/>
    </source>
</evidence>
<feature type="compositionally biased region" description="Low complexity" evidence="1">
    <location>
        <begin position="51"/>
        <end position="67"/>
    </location>
</feature>
<dbReference type="Proteomes" id="UP000029120">
    <property type="component" value="Chromosome 5"/>
</dbReference>
<evidence type="ECO:0000256" key="1">
    <source>
        <dbReference type="SAM" id="MobiDB-lite"/>
    </source>
</evidence>
<reference evidence="4" key="1">
    <citation type="journal article" date="2015" name="Nat. Plants">
        <title>Genome expansion of Arabis alpina linked with retrotransposition and reduced symmetric DNA methylation.</title>
        <authorList>
            <person name="Willing E.M."/>
            <person name="Rawat V."/>
            <person name="Mandakova T."/>
            <person name="Maumus F."/>
            <person name="James G.V."/>
            <person name="Nordstroem K.J."/>
            <person name="Becker C."/>
            <person name="Warthmann N."/>
            <person name="Chica C."/>
            <person name="Szarzynska B."/>
            <person name="Zytnicki M."/>
            <person name="Albani M.C."/>
            <person name="Kiefer C."/>
            <person name="Bergonzi S."/>
            <person name="Castaings L."/>
            <person name="Mateos J.L."/>
            <person name="Berns M.C."/>
            <person name="Bujdoso N."/>
            <person name="Piofczyk T."/>
            <person name="de Lorenzo L."/>
            <person name="Barrero-Sicilia C."/>
            <person name="Mateos I."/>
            <person name="Piednoel M."/>
            <person name="Hagmann J."/>
            <person name="Chen-Min-Tao R."/>
            <person name="Iglesias-Fernandez R."/>
            <person name="Schuster S.C."/>
            <person name="Alonso-Blanco C."/>
            <person name="Roudier F."/>
            <person name="Carbonero P."/>
            <person name="Paz-Ares J."/>
            <person name="Davis S.J."/>
            <person name="Pecinka A."/>
            <person name="Quesneville H."/>
            <person name="Colot V."/>
            <person name="Lysak M.A."/>
            <person name="Weigel D."/>
            <person name="Coupland G."/>
            <person name="Schneeberger K."/>
        </authorList>
    </citation>
    <scope>NUCLEOTIDE SEQUENCE [LARGE SCALE GENOMIC DNA]</scope>
    <source>
        <strain evidence="4">cv. Pajares</strain>
    </source>
</reference>
<accession>A0A087GWA7</accession>